<protein>
    <recommendedName>
        <fullName evidence="1">HEPN AbiU2-like domain-containing protein</fullName>
    </recommendedName>
</protein>
<accession>A0A419F9S0</accession>
<reference evidence="2 3" key="1">
    <citation type="journal article" date="2017" name="ISME J.">
        <title>Energy and carbon metabolisms in a deep terrestrial subsurface fluid microbial community.</title>
        <authorList>
            <person name="Momper L."/>
            <person name="Jungbluth S.P."/>
            <person name="Lee M.D."/>
            <person name="Amend J.P."/>
        </authorList>
    </citation>
    <scope>NUCLEOTIDE SEQUENCE [LARGE SCALE GENOMIC DNA]</scope>
    <source>
        <strain evidence="2">SURF_17</strain>
    </source>
</reference>
<feature type="domain" description="HEPN AbiU2-like" evidence="1">
    <location>
        <begin position="22"/>
        <end position="198"/>
    </location>
</feature>
<name>A0A419F9S0_9BACT</name>
<evidence type="ECO:0000313" key="3">
    <source>
        <dbReference type="Proteomes" id="UP000285961"/>
    </source>
</evidence>
<gene>
    <name evidence="2" type="ORF">C4532_00015</name>
</gene>
<dbReference type="EMBL" id="QZKI01000001">
    <property type="protein sequence ID" value="RJP75649.1"/>
    <property type="molecule type" value="Genomic_DNA"/>
</dbReference>
<dbReference type="AlphaFoldDB" id="A0A419F9S0"/>
<comment type="caution">
    <text evidence="2">The sequence shown here is derived from an EMBL/GenBank/DDBJ whole genome shotgun (WGS) entry which is preliminary data.</text>
</comment>
<dbReference type="InterPro" id="IPR040704">
    <property type="entry name" value="HEPN_AbiU2"/>
</dbReference>
<proteinExistence type="predicted"/>
<organism evidence="2 3">
    <name type="scientific">Candidatus Abyssobacteria bacterium SURF_17</name>
    <dbReference type="NCBI Taxonomy" id="2093361"/>
    <lineage>
        <taxon>Bacteria</taxon>
        <taxon>Pseudomonadati</taxon>
        <taxon>Candidatus Hydrogenedentota</taxon>
        <taxon>Candidatus Abyssobacteria</taxon>
    </lineage>
</organism>
<evidence type="ECO:0000259" key="1">
    <source>
        <dbReference type="Pfam" id="PF18734"/>
    </source>
</evidence>
<evidence type="ECO:0000313" key="2">
    <source>
        <dbReference type="EMBL" id="RJP75649.1"/>
    </source>
</evidence>
<dbReference type="Proteomes" id="UP000285961">
    <property type="component" value="Unassembled WGS sequence"/>
</dbReference>
<dbReference type="Pfam" id="PF18734">
    <property type="entry name" value="HEPN_AbiU2"/>
    <property type="match status" value="1"/>
</dbReference>
<sequence length="289" mass="34073">MTHLADHKPSQVLVKRSLHKYEQLRYELWKNIALLNSIVVILEEFHRLSPILQRTSSWRYLDISALTLFDYGVLIVYRIWKPTSKPTSRDDSDLTLGYLRKYIEGSIRRRAEIDYRKELQTRIEKLTKAQDDFSNIFKKLESERNKLVAHLDVHVLLNGKPRNQNQRDKERRRLARQKRDLRYLKQAADFLSDYFLALSIGSSVPRYVYGLDKTKDKDGRLVISPDNIATHVFRQLASEVFEVHLYRRDKGKWEKLYGRVTEAAGGPAPKALIDEVIEHIEKQERRARS</sequence>